<dbReference type="PROSITE" id="PS01211">
    <property type="entry name" value="UPF0001"/>
    <property type="match status" value="1"/>
</dbReference>
<dbReference type="EMBL" id="JRPD02000016">
    <property type="protein sequence ID" value="TLD99611.1"/>
    <property type="molecule type" value="Genomic_DNA"/>
</dbReference>
<dbReference type="NCBIfam" id="TIGR00044">
    <property type="entry name" value="YggS family pyridoxal phosphate-dependent enzyme"/>
    <property type="match status" value="1"/>
</dbReference>
<dbReference type="InterPro" id="IPR029066">
    <property type="entry name" value="PLP-binding_barrel"/>
</dbReference>
<gene>
    <name evidence="8" type="ORF">LS73_007010</name>
    <name evidence="7" type="ORF">NCTC12714_01588</name>
</gene>
<keyword evidence="1 2" id="KW-0663">Pyridoxal phosphate</keyword>
<dbReference type="InterPro" id="IPR011078">
    <property type="entry name" value="PyrdxlP_homeostasis"/>
</dbReference>
<dbReference type="SUPFAM" id="SSF51419">
    <property type="entry name" value="PLP-binding barrel"/>
    <property type="match status" value="1"/>
</dbReference>
<dbReference type="PANTHER" id="PTHR10146:SF14">
    <property type="entry name" value="PYRIDOXAL PHOSPHATE HOMEOSTASIS PROTEIN"/>
    <property type="match status" value="1"/>
</dbReference>
<feature type="modified residue" description="N6-(pyridoxal phosphate)lysine" evidence="2 3">
    <location>
        <position position="37"/>
    </location>
</feature>
<dbReference type="CDD" id="cd00635">
    <property type="entry name" value="PLPDE_III_YBL036c_like"/>
    <property type="match status" value="1"/>
</dbReference>
<evidence type="ECO:0000256" key="2">
    <source>
        <dbReference type="HAMAP-Rule" id="MF_02087"/>
    </source>
</evidence>
<proteinExistence type="inferred from homology"/>
<comment type="function">
    <text evidence="2">Pyridoxal 5'-phosphate (PLP)-binding protein, which is involved in PLP homeostasis.</text>
</comment>
<protein>
    <recommendedName>
        <fullName evidence="2">Pyridoxal phosphate homeostasis protein</fullName>
        <shortName evidence="2">PLP homeostasis protein</shortName>
    </recommendedName>
</protein>
<evidence type="ECO:0000313" key="9">
    <source>
        <dbReference type="Proteomes" id="UP000029922"/>
    </source>
</evidence>
<dbReference type="AlphaFoldDB" id="A0A099TWD4"/>
<reference evidence="7 10" key="2">
    <citation type="submission" date="2018-06" db="EMBL/GenBank/DDBJ databases">
        <authorList>
            <consortium name="Pathogen Informatics"/>
            <person name="Doyle S."/>
        </authorList>
    </citation>
    <scope>NUCLEOTIDE SEQUENCE [LARGE SCALE GENOMIC DNA]</scope>
    <source>
        <strain evidence="7 10">NCTC12714</strain>
    </source>
</reference>
<dbReference type="Gene3D" id="3.20.20.10">
    <property type="entry name" value="Alanine racemase"/>
    <property type="match status" value="1"/>
</dbReference>
<dbReference type="STRING" id="216.LS73_06400"/>
<keyword evidence="10" id="KW-1185">Reference proteome</keyword>
<dbReference type="GO" id="GO:0030170">
    <property type="term" value="F:pyridoxal phosphate binding"/>
    <property type="evidence" value="ECO:0007669"/>
    <property type="project" value="UniProtKB-UniRule"/>
</dbReference>
<evidence type="ECO:0000313" key="8">
    <source>
        <dbReference type="EMBL" id="TLD99611.1"/>
    </source>
</evidence>
<dbReference type="Proteomes" id="UP000255139">
    <property type="component" value="Unassembled WGS sequence"/>
</dbReference>
<comment type="cofactor">
    <cofactor evidence="3">
        <name>pyridoxal 5'-phosphate</name>
        <dbReference type="ChEBI" id="CHEBI:597326"/>
    </cofactor>
</comment>
<dbReference type="InterPro" id="IPR001608">
    <property type="entry name" value="Ala_racemase_N"/>
</dbReference>
<dbReference type="Proteomes" id="UP000029922">
    <property type="component" value="Unassembled WGS sequence"/>
</dbReference>
<feature type="domain" description="Alanine racemase N-terminal" evidence="6">
    <location>
        <begin position="99"/>
        <end position="240"/>
    </location>
</feature>
<feature type="coiled-coil region" evidence="5">
    <location>
        <begin position="53"/>
        <end position="83"/>
    </location>
</feature>
<dbReference type="Pfam" id="PF01168">
    <property type="entry name" value="Ala_racemase_N"/>
    <property type="match status" value="1"/>
</dbReference>
<dbReference type="FunFam" id="3.20.20.10:FF:000018">
    <property type="entry name" value="Pyridoxal phosphate homeostasis protein"/>
    <property type="match status" value="1"/>
</dbReference>
<evidence type="ECO:0000256" key="4">
    <source>
        <dbReference type="RuleBase" id="RU004514"/>
    </source>
</evidence>
<comment type="similarity">
    <text evidence="2 4">Belongs to the pyridoxal phosphate-binding protein YggS/PROSC family.</text>
</comment>
<evidence type="ECO:0000259" key="6">
    <source>
        <dbReference type="Pfam" id="PF01168"/>
    </source>
</evidence>
<evidence type="ECO:0000313" key="7">
    <source>
        <dbReference type="EMBL" id="STQ86777.1"/>
    </source>
</evidence>
<evidence type="ECO:0000256" key="5">
    <source>
        <dbReference type="SAM" id="Coils"/>
    </source>
</evidence>
<dbReference type="PANTHER" id="PTHR10146">
    <property type="entry name" value="PROLINE SYNTHETASE CO-TRANSCRIBED BACTERIAL HOMOLOG PROTEIN"/>
    <property type="match status" value="1"/>
</dbReference>
<dbReference type="PIRSF" id="PIRSF004848">
    <property type="entry name" value="YBL036c_PLPDEIII"/>
    <property type="match status" value="1"/>
</dbReference>
<dbReference type="OrthoDB" id="9804072at2"/>
<evidence type="ECO:0000313" key="10">
    <source>
        <dbReference type="Proteomes" id="UP000255139"/>
    </source>
</evidence>
<sequence length="244" mass="28253">MTKNHIATNLAYILESIDHIKQVHNIKETIKLIAVSKYSTELDIYEAYKTGLMDFGENKVQDLVNKKKNLQHLLEESNIYNNEAFYRIAWHFIGRLQTNKINMLIDSMPAMIQSLHSIKLAKELQKRLQIRNIRLEALLQINSAKEDSKQGFYPEDAIQSYLQIQQECPNIKLRGLMCIGAHIEDRQQSKFIANSFHTTWKLFDNLKKYGANVLSMGMSNDYEIAIAEGSNCIRIGSQIFKRNK</sequence>
<reference evidence="8 9" key="1">
    <citation type="journal article" date="2014" name="Genome Announc.">
        <title>Draft genome sequences of eight enterohepatic helicobacter species isolated from both laboratory and wild rodents.</title>
        <authorList>
            <person name="Sheh A."/>
            <person name="Shen Z."/>
            <person name="Fox J.G."/>
        </authorList>
    </citation>
    <scope>NUCLEOTIDE SEQUENCE [LARGE SCALE GENOMIC DNA]</scope>
    <source>
        <strain evidence="8 9">ST1</strain>
    </source>
</reference>
<dbReference type="RefSeq" id="WP_034558392.1">
    <property type="nucleotide sequence ID" value="NZ_FZML01000033.1"/>
</dbReference>
<evidence type="ECO:0000256" key="3">
    <source>
        <dbReference type="PIRSR" id="PIRSR004848-1"/>
    </source>
</evidence>
<name>A0A099TWD4_9HELI</name>
<organism evidence="7 10">
    <name type="scientific">Helicobacter muridarum</name>
    <dbReference type="NCBI Taxonomy" id="216"/>
    <lineage>
        <taxon>Bacteria</taxon>
        <taxon>Pseudomonadati</taxon>
        <taxon>Campylobacterota</taxon>
        <taxon>Epsilonproteobacteria</taxon>
        <taxon>Campylobacterales</taxon>
        <taxon>Helicobacteraceae</taxon>
        <taxon>Helicobacter</taxon>
    </lineage>
</organism>
<dbReference type="HAMAP" id="MF_02087">
    <property type="entry name" value="PLP_homeostasis"/>
    <property type="match status" value="1"/>
</dbReference>
<evidence type="ECO:0000256" key="1">
    <source>
        <dbReference type="ARBA" id="ARBA00022898"/>
    </source>
</evidence>
<keyword evidence="5" id="KW-0175">Coiled coil</keyword>
<accession>A0A099TWD4</accession>
<dbReference type="EMBL" id="UGJE01000002">
    <property type="protein sequence ID" value="STQ86777.1"/>
    <property type="molecule type" value="Genomic_DNA"/>
</dbReference>